<dbReference type="EMBL" id="MLJW01000046">
    <property type="protein sequence ID" value="OIR05955.1"/>
    <property type="molecule type" value="Genomic_DNA"/>
</dbReference>
<protein>
    <submittedName>
        <fullName evidence="4">Bacteriohemerythrin</fullName>
    </submittedName>
</protein>
<dbReference type="SUPFAM" id="SSF47188">
    <property type="entry name" value="Hemerythrin-like"/>
    <property type="match status" value="1"/>
</dbReference>
<dbReference type="Gene3D" id="1.20.120.50">
    <property type="entry name" value="Hemerythrin-like"/>
    <property type="match status" value="1"/>
</dbReference>
<comment type="caution">
    <text evidence="4">The sequence shown here is derived from an EMBL/GenBank/DDBJ whole genome shotgun (WGS) entry which is preliminary data.</text>
</comment>
<dbReference type="AlphaFoldDB" id="A0A1J5SDE5"/>
<evidence type="ECO:0000256" key="2">
    <source>
        <dbReference type="ARBA" id="ARBA00022723"/>
    </source>
</evidence>
<sequence>MLRILKFLRWHCDGVFPIEESLMKEHRYPLAEHHVHAHRRFAVELESLTAQMEEKESEFSYLAFRGKMLILDWFESHMSGSDHHFIRFLKEEVNQVCL</sequence>
<evidence type="ECO:0000313" key="4">
    <source>
        <dbReference type="EMBL" id="OIR05955.1"/>
    </source>
</evidence>
<evidence type="ECO:0000256" key="3">
    <source>
        <dbReference type="ARBA" id="ARBA00023004"/>
    </source>
</evidence>
<gene>
    <name evidence="4" type="ORF">GALL_117520</name>
</gene>
<reference evidence="4" key="1">
    <citation type="submission" date="2016-10" db="EMBL/GenBank/DDBJ databases">
        <title>Sequence of Gallionella enrichment culture.</title>
        <authorList>
            <person name="Poehlein A."/>
            <person name="Muehling M."/>
            <person name="Daniel R."/>
        </authorList>
    </citation>
    <scope>NUCLEOTIDE SEQUENCE</scope>
</reference>
<keyword evidence="3" id="KW-0408">Iron</keyword>
<accession>A0A1J5SDE5</accession>
<keyword evidence="2" id="KW-0479">Metal-binding</keyword>
<proteinExistence type="inferred from homology"/>
<name>A0A1J5SDE5_9ZZZZ</name>
<organism evidence="4">
    <name type="scientific">mine drainage metagenome</name>
    <dbReference type="NCBI Taxonomy" id="410659"/>
    <lineage>
        <taxon>unclassified sequences</taxon>
        <taxon>metagenomes</taxon>
        <taxon>ecological metagenomes</taxon>
    </lineage>
</organism>
<dbReference type="GO" id="GO:0046872">
    <property type="term" value="F:metal ion binding"/>
    <property type="evidence" value="ECO:0007669"/>
    <property type="project" value="UniProtKB-KW"/>
</dbReference>
<comment type="similarity">
    <text evidence="1">Belongs to the hemerythrin family.</text>
</comment>
<dbReference type="InterPro" id="IPR035938">
    <property type="entry name" value="Hemerythrin-like_sf"/>
</dbReference>
<evidence type="ECO:0000256" key="1">
    <source>
        <dbReference type="ARBA" id="ARBA00010587"/>
    </source>
</evidence>